<keyword evidence="5" id="KW-1185">Reference proteome</keyword>
<dbReference type="InterPro" id="IPR029016">
    <property type="entry name" value="GAF-like_dom_sf"/>
</dbReference>
<evidence type="ECO:0000256" key="1">
    <source>
        <dbReference type="ARBA" id="ARBA00022527"/>
    </source>
</evidence>
<dbReference type="CDD" id="cd16936">
    <property type="entry name" value="HATPase_RsbW-like"/>
    <property type="match status" value="1"/>
</dbReference>
<evidence type="ECO:0000313" key="5">
    <source>
        <dbReference type="Proteomes" id="UP001499882"/>
    </source>
</evidence>
<evidence type="ECO:0000313" key="4">
    <source>
        <dbReference type="EMBL" id="GAA4737542.1"/>
    </source>
</evidence>
<comment type="caution">
    <text evidence="4">The sequence shown here is derived from an EMBL/GenBank/DDBJ whole genome shotgun (WGS) entry which is preliminary data.</text>
</comment>
<keyword evidence="1" id="KW-0418">Kinase</keyword>
<evidence type="ECO:0000259" key="2">
    <source>
        <dbReference type="Pfam" id="PF13185"/>
    </source>
</evidence>
<evidence type="ECO:0008006" key="6">
    <source>
        <dbReference type="Google" id="ProtNLM"/>
    </source>
</evidence>
<dbReference type="EMBL" id="BAABKN010000014">
    <property type="protein sequence ID" value="GAA4737542.1"/>
    <property type="molecule type" value="Genomic_DNA"/>
</dbReference>
<evidence type="ECO:0000259" key="3">
    <source>
        <dbReference type="Pfam" id="PF13581"/>
    </source>
</evidence>
<dbReference type="InterPro" id="IPR003018">
    <property type="entry name" value="GAF"/>
</dbReference>
<feature type="domain" description="GAF" evidence="2">
    <location>
        <begin position="16"/>
        <end position="156"/>
    </location>
</feature>
<organism evidence="4 5">
    <name type="scientific">Nocardioides endophyticus</name>
    <dbReference type="NCBI Taxonomy" id="1353775"/>
    <lineage>
        <taxon>Bacteria</taxon>
        <taxon>Bacillati</taxon>
        <taxon>Actinomycetota</taxon>
        <taxon>Actinomycetes</taxon>
        <taxon>Propionibacteriales</taxon>
        <taxon>Nocardioidaceae</taxon>
        <taxon>Nocardioides</taxon>
    </lineage>
</organism>
<dbReference type="InterPro" id="IPR036890">
    <property type="entry name" value="HATPase_C_sf"/>
</dbReference>
<dbReference type="SUPFAM" id="SSF55874">
    <property type="entry name" value="ATPase domain of HSP90 chaperone/DNA topoisomerase II/histidine kinase"/>
    <property type="match status" value="1"/>
</dbReference>
<reference evidence="5" key="1">
    <citation type="journal article" date="2019" name="Int. J. Syst. Evol. Microbiol.">
        <title>The Global Catalogue of Microorganisms (GCM) 10K type strain sequencing project: providing services to taxonomists for standard genome sequencing and annotation.</title>
        <authorList>
            <consortium name="The Broad Institute Genomics Platform"/>
            <consortium name="The Broad Institute Genome Sequencing Center for Infectious Disease"/>
            <person name="Wu L."/>
            <person name="Ma J."/>
        </authorList>
    </citation>
    <scope>NUCLEOTIDE SEQUENCE [LARGE SCALE GENOMIC DNA]</scope>
    <source>
        <strain evidence="5">JCM 18532</strain>
    </source>
</reference>
<dbReference type="PANTHER" id="PTHR35526">
    <property type="entry name" value="ANTI-SIGMA-F FACTOR RSBW-RELATED"/>
    <property type="match status" value="1"/>
</dbReference>
<protein>
    <recommendedName>
        <fullName evidence="6">GAF domain-containing protein</fullName>
    </recommendedName>
</protein>
<dbReference type="Proteomes" id="UP001499882">
    <property type="component" value="Unassembled WGS sequence"/>
</dbReference>
<dbReference type="PANTHER" id="PTHR35526:SF3">
    <property type="entry name" value="ANTI-SIGMA-F FACTOR RSBW"/>
    <property type="match status" value="1"/>
</dbReference>
<dbReference type="SUPFAM" id="SSF55781">
    <property type="entry name" value="GAF domain-like"/>
    <property type="match status" value="1"/>
</dbReference>
<dbReference type="Pfam" id="PF13581">
    <property type="entry name" value="HATPase_c_2"/>
    <property type="match status" value="1"/>
</dbReference>
<sequence>MGNSRAGSVPVGLATAADVDAVARAVLDELLALPAVRRAGVALVEGGGRRLRFLPATAAETAADWCHIDAYDDVPLTGVVRTSVVVCGDLDSFGGRYAELVAIQRAAGTRALAVFPLHGATTPIGGVIVYYDREQAFDAEQRDALAALAQHAADAVRRLRTHGAATPAGPSPTEVDASAKTASLTLDDDLRSAGIARKFLRGTLADWSVDDDPVETAQLCLSELVTNAVIHGGASSELTLTLDEGLLTVAVRDHGGAGGPEVQVVVDEDPMRVFGRGLVLVEALSDSWGSVRDSVGTTSWFVLDLPDDARSFVS</sequence>
<keyword evidence="1" id="KW-0723">Serine/threonine-protein kinase</keyword>
<accession>A0ABP8YR91</accession>
<dbReference type="RefSeq" id="WP_345526813.1">
    <property type="nucleotide sequence ID" value="NZ_BAABKN010000014.1"/>
</dbReference>
<gene>
    <name evidence="4" type="ORF">GCM10023350_21940</name>
</gene>
<keyword evidence="1" id="KW-0808">Transferase</keyword>
<name>A0ABP8YR91_9ACTN</name>
<dbReference type="InterPro" id="IPR003594">
    <property type="entry name" value="HATPase_dom"/>
</dbReference>
<proteinExistence type="predicted"/>
<feature type="domain" description="Histidine kinase/HSP90-like ATPase" evidence="3">
    <location>
        <begin position="189"/>
        <end position="298"/>
    </location>
</feature>
<dbReference type="Gene3D" id="3.30.565.10">
    <property type="entry name" value="Histidine kinase-like ATPase, C-terminal domain"/>
    <property type="match status" value="1"/>
</dbReference>
<dbReference type="Gene3D" id="3.30.450.40">
    <property type="match status" value="1"/>
</dbReference>
<dbReference type="InterPro" id="IPR050267">
    <property type="entry name" value="Anti-sigma-factor_SerPK"/>
</dbReference>
<dbReference type="Pfam" id="PF13185">
    <property type="entry name" value="GAF_2"/>
    <property type="match status" value="1"/>
</dbReference>